<name>A0ABV0IMP4_9NEIS</name>
<accession>A0ABV0IMP4</accession>
<reference evidence="1 2" key="1">
    <citation type="submission" date="2024-05" db="EMBL/GenBank/DDBJ databases">
        <authorList>
            <person name="De Oliveira J.P."/>
            <person name="Noriler S.A."/>
            <person name="De Oliveira A.G."/>
            <person name="Sipoli D.S."/>
        </authorList>
    </citation>
    <scope>NUCLEOTIDE SEQUENCE [LARGE SCALE GENOMIC DNA]</scope>
    <source>
        <strain evidence="1 2">LABIM192</strain>
    </source>
</reference>
<dbReference type="Proteomes" id="UP001462502">
    <property type="component" value="Unassembled WGS sequence"/>
</dbReference>
<protein>
    <submittedName>
        <fullName evidence="1">Uncharacterized protein</fullName>
    </submittedName>
</protein>
<keyword evidence="2" id="KW-1185">Reference proteome</keyword>
<dbReference type="EMBL" id="JBDXMI010000001">
    <property type="protein sequence ID" value="MEO9382559.1"/>
    <property type="molecule type" value="Genomic_DNA"/>
</dbReference>
<organism evidence="1 2">
    <name type="scientific">Chromobacterium phragmitis</name>
    <dbReference type="NCBI Taxonomy" id="2202141"/>
    <lineage>
        <taxon>Bacteria</taxon>
        <taxon>Pseudomonadati</taxon>
        <taxon>Pseudomonadota</taxon>
        <taxon>Betaproteobacteria</taxon>
        <taxon>Neisseriales</taxon>
        <taxon>Chromobacteriaceae</taxon>
        <taxon>Chromobacterium</taxon>
    </lineage>
</organism>
<evidence type="ECO:0000313" key="1">
    <source>
        <dbReference type="EMBL" id="MEO9382559.1"/>
    </source>
</evidence>
<comment type="caution">
    <text evidence="1">The sequence shown here is derived from an EMBL/GenBank/DDBJ whole genome shotgun (WGS) entry which is preliminary data.</text>
</comment>
<sequence length="68" mass="7544">MGRFRAARASALLSLFPAEVKMPDAVQQIDVFHYNQAAWDQQARADCEWSRPVDAAAIAEARQGRVLA</sequence>
<gene>
    <name evidence="1" type="ORF">ABI908_00310</name>
</gene>
<feature type="non-terminal residue" evidence="1">
    <location>
        <position position="68"/>
    </location>
</feature>
<evidence type="ECO:0000313" key="2">
    <source>
        <dbReference type="Proteomes" id="UP001462502"/>
    </source>
</evidence>
<proteinExistence type="predicted"/>